<comment type="caution">
    <text evidence="4">Lacks conserved residue(s) required for the propagation of feature annotation.</text>
</comment>
<proteinExistence type="predicted"/>
<organism evidence="9 10">
    <name type="scientific">Littorina saxatilis</name>
    <dbReference type="NCBI Taxonomy" id="31220"/>
    <lineage>
        <taxon>Eukaryota</taxon>
        <taxon>Metazoa</taxon>
        <taxon>Spiralia</taxon>
        <taxon>Lophotrochozoa</taxon>
        <taxon>Mollusca</taxon>
        <taxon>Gastropoda</taxon>
        <taxon>Caenogastropoda</taxon>
        <taxon>Littorinimorpha</taxon>
        <taxon>Littorinoidea</taxon>
        <taxon>Littorinidae</taxon>
        <taxon>Littorina</taxon>
    </lineage>
</organism>
<keyword evidence="6" id="KW-1133">Transmembrane helix</keyword>
<dbReference type="PANTHER" id="PTHR24043:SF8">
    <property type="entry name" value="EGF-LIKE DOMAIN-CONTAINING PROTEIN"/>
    <property type="match status" value="1"/>
</dbReference>
<evidence type="ECO:0000259" key="8">
    <source>
        <dbReference type="PROSITE" id="PS50070"/>
    </source>
</evidence>
<dbReference type="Gene3D" id="2.170.300.10">
    <property type="entry name" value="Tie2 ligand-binding domain superfamily"/>
    <property type="match status" value="4"/>
</dbReference>
<keyword evidence="3 4" id="KW-1015">Disulfide bond</keyword>
<dbReference type="Proteomes" id="UP001374579">
    <property type="component" value="Unassembled WGS sequence"/>
</dbReference>
<feature type="region of interest" description="Disordered" evidence="5">
    <location>
        <begin position="862"/>
        <end position="893"/>
    </location>
</feature>
<reference evidence="9 10" key="1">
    <citation type="submission" date="2024-02" db="EMBL/GenBank/DDBJ databases">
        <title>Chromosome-scale genome assembly of the rough periwinkle Littorina saxatilis.</title>
        <authorList>
            <person name="De Jode A."/>
            <person name="Faria R."/>
            <person name="Formenti G."/>
            <person name="Sims Y."/>
            <person name="Smith T.P."/>
            <person name="Tracey A."/>
            <person name="Wood J.M.D."/>
            <person name="Zagrodzka Z.B."/>
            <person name="Johannesson K."/>
            <person name="Butlin R.K."/>
            <person name="Leder E.H."/>
        </authorList>
    </citation>
    <scope>NUCLEOTIDE SEQUENCE [LARGE SCALE GENOMIC DNA]</scope>
    <source>
        <strain evidence="9">Snail1</strain>
        <tissue evidence="9">Muscle</tissue>
    </source>
</reference>
<evidence type="ECO:0000313" key="10">
    <source>
        <dbReference type="Proteomes" id="UP001374579"/>
    </source>
</evidence>
<name>A0AAN9BAL5_9CAEN</name>
<evidence type="ECO:0000256" key="1">
    <source>
        <dbReference type="ARBA" id="ARBA00022536"/>
    </source>
</evidence>
<gene>
    <name evidence="9" type="ORF">V1264_023053</name>
</gene>
<dbReference type="PANTHER" id="PTHR24043">
    <property type="entry name" value="SCAVENGER RECEPTOR CLASS F"/>
    <property type="match status" value="1"/>
</dbReference>
<keyword evidence="6" id="KW-0472">Membrane</keyword>
<dbReference type="InterPro" id="IPR042635">
    <property type="entry name" value="MEGF10/SREC1/2-like"/>
</dbReference>
<keyword evidence="10" id="KW-1185">Reference proteome</keyword>
<dbReference type="SMART" id="SM00181">
    <property type="entry name" value="EGF"/>
    <property type="match status" value="9"/>
</dbReference>
<evidence type="ECO:0000256" key="5">
    <source>
        <dbReference type="SAM" id="MobiDB-lite"/>
    </source>
</evidence>
<feature type="domain" description="Kringle" evidence="8">
    <location>
        <begin position="306"/>
        <end position="381"/>
    </location>
</feature>
<dbReference type="AlphaFoldDB" id="A0AAN9BAL5"/>
<feature type="disulfide bond" evidence="4">
    <location>
        <begin position="97"/>
        <end position="136"/>
    </location>
</feature>
<dbReference type="InterPro" id="IPR038178">
    <property type="entry name" value="Kringle_sf"/>
</dbReference>
<evidence type="ECO:0000313" key="9">
    <source>
        <dbReference type="EMBL" id="KAK7100045.1"/>
    </source>
</evidence>
<dbReference type="InterPro" id="IPR000001">
    <property type="entry name" value="Kringle"/>
</dbReference>
<dbReference type="SUPFAM" id="SSF57440">
    <property type="entry name" value="Kringle-like"/>
    <property type="match status" value="2"/>
</dbReference>
<dbReference type="PROSITE" id="PS50070">
    <property type="entry name" value="KRINGLE_2"/>
    <property type="match status" value="2"/>
</dbReference>
<evidence type="ECO:0000256" key="3">
    <source>
        <dbReference type="ARBA" id="ARBA00023157"/>
    </source>
</evidence>
<comment type="caution">
    <text evidence="9">The sequence shown here is derived from an EMBL/GenBank/DDBJ whole genome shotgun (WGS) entry which is preliminary data.</text>
</comment>
<keyword evidence="6" id="KW-0812">Transmembrane</keyword>
<feature type="signal peptide" evidence="7">
    <location>
        <begin position="1"/>
        <end position="24"/>
    </location>
</feature>
<dbReference type="GO" id="GO:0005044">
    <property type="term" value="F:scavenger receptor activity"/>
    <property type="evidence" value="ECO:0007669"/>
    <property type="project" value="InterPro"/>
</dbReference>
<dbReference type="Gene3D" id="2.40.20.10">
    <property type="entry name" value="Plasminogen Kringle 4"/>
    <property type="match status" value="2"/>
</dbReference>
<feature type="transmembrane region" description="Helical" evidence="6">
    <location>
        <begin position="802"/>
        <end position="827"/>
    </location>
</feature>
<dbReference type="InterPro" id="IPR013806">
    <property type="entry name" value="Kringle-like"/>
</dbReference>
<evidence type="ECO:0000256" key="6">
    <source>
        <dbReference type="SAM" id="Phobius"/>
    </source>
</evidence>
<protein>
    <recommendedName>
        <fullName evidence="8">Kringle domain-containing protein</fullName>
    </recommendedName>
</protein>
<evidence type="ECO:0000256" key="4">
    <source>
        <dbReference type="PROSITE-ProRule" id="PRU00121"/>
    </source>
</evidence>
<keyword evidence="1" id="KW-0245">EGF-like domain</keyword>
<feature type="domain" description="Kringle" evidence="8">
    <location>
        <begin position="81"/>
        <end position="158"/>
    </location>
</feature>
<sequence>MANDQHFGKICIITLSLLLFGVTSNCPPGKFGWKCNVECKCKTDTSLRCNEATGKCKEGCDNDSYGPHCLFEKSCMYDEVGEMYTGTVNMTEKGIPCRQWDYINDNAKFLKGDNPQNFCRNPGLGLSGAYAFKPWCYVDRSQNDTTGSDFEYCELQKCSCPKYLFGTGCTKQCHCNMTDEVCDAMNGRCKSGCAPGWVGSGCQKKCDIGKYGSGCSQTCEKCDRDDCDPETGVCRSGCVKGYSGLYCNKNCPPGKFGWKCNVECKCKTDTSLRCNEATGKCKEGCDNDSYGPHCLFDKSCMYDVAGESYTGTVNVTAEGIPCRQWDYINDNAKFLQGDNPQNFCRNPELSGAYASKPWCFVDRSQNDTTGSNFGYCELQKCSCPKYLFGTGCTKQCHCNMTDEVCDAMNGRCKSGCAPGWVGSGCQKKCDIGKYGSGCSQTCEKCDRDDCDPETGVCRSGCVKGYSGLYCNKKCDIGKYGSGCSQTCEKCDRDDCDPETGVCRSGCVKGYSGLYCNKSCEVGRFGKDCAFLCGNCKHGNPCNVLTGVCMGCADGYDTRDIMCQTKCDIGKYGSGCSQTCEKCDRDDCDPETGVCRSGCVKGYSGLYCNKKCDIGKYGSGCSQTCEKCDRDDCDPETGVCRSGCVKGYSGLYCNKSCEVGRFGKDCAFLCGNCKHGNPCNVLTGVCMGCADGYDTRDIMCQTKCIDGKFGAHCSKRCGNCKDGESCHHAKGTCENSCKAGYHGDGCSQQCDDYFYGEGCTHACGNCENNSTCDRASGFCLNGCLDGYSGTRCHMEVLQEETEWWIIAVAVVSSVGVLLVVACIVTVCIRRFKSRSVPLKHGRAEDAARNGQAFEPVGVERRITSASSDDSDDNEEIGNVPSTGDPATAHDGYLI</sequence>
<evidence type="ECO:0000256" key="2">
    <source>
        <dbReference type="ARBA" id="ARBA00022572"/>
    </source>
</evidence>
<accession>A0AAN9BAL5</accession>
<dbReference type="InterPro" id="IPR000742">
    <property type="entry name" value="EGF"/>
</dbReference>
<keyword evidence="7" id="KW-0732">Signal</keyword>
<keyword evidence="2 4" id="KW-0420">Kringle</keyword>
<dbReference type="SMART" id="SM00130">
    <property type="entry name" value="KR"/>
    <property type="match status" value="2"/>
</dbReference>
<evidence type="ECO:0000256" key="7">
    <source>
        <dbReference type="SAM" id="SignalP"/>
    </source>
</evidence>
<feature type="chain" id="PRO_5042821853" description="Kringle domain-containing protein" evidence="7">
    <location>
        <begin position="25"/>
        <end position="893"/>
    </location>
</feature>
<dbReference type="EMBL" id="JBAMIC010000011">
    <property type="protein sequence ID" value="KAK7100045.1"/>
    <property type="molecule type" value="Genomic_DNA"/>
</dbReference>